<protein>
    <submittedName>
        <fullName evidence="1">Uncharacterized protein</fullName>
    </submittedName>
</protein>
<dbReference type="STRING" id="46677.AWM79_13655"/>
<dbReference type="OrthoDB" id="6861282at2"/>
<proteinExistence type="predicted"/>
<dbReference type="EMBL" id="CP014135">
    <property type="protein sequence ID" value="AMB86291.1"/>
    <property type="molecule type" value="Genomic_DNA"/>
</dbReference>
<reference evidence="2" key="1">
    <citation type="submission" date="2016-01" db="EMBL/GenBank/DDBJ databases">
        <authorList>
            <person name="Storey N.H."/>
            <person name="Neuman B.W."/>
        </authorList>
    </citation>
    <scope>NUCLEOTIDE SEQUENCE [LARGE SCALE GENOMIC DNA]</scope>
    <source>
        <strain evidence="2">NCPPB 2472</strain>
    </source>
</reference>
<dbReference type="RefSeq" id="WP_060783071.1">
    <property type="nucleotide sequence ID" value="NZ_CP014135.1"/>
</dbReference>
<evidence type="ECO:0000313" key="1">
    <source>
        <dbReference type="EMBL" id="AMB86291.1"/>
    </source>
</evidence>
<sequence>MKIYTITQDDKYKTLVDGEQVESLQEFATELAFREASLDPESELYSVVYNSDDKKKKASSDFYTYFRPVLILSKRAYDELIFLQDLPCLRISSPRTDDVAIFVSTVLKNAFDYEKSDYDKGPNGYVVYKPVLKLSADCTEAIFRIAESPQSLFVNQLFKDSVESKGLKGLKFREVECGI</sequence>
<gene>
    <name evidence="1" type="ORF">AWM79_13655</name>
</gene>
<dbReference type="Proteomes" id="UP000063229">
    <property type="component" value="Chromosome"/>
</dbReference>
<keyword evidence="2" id="KW-1185">Reference proteome</keyword>
<accession>A0A0X1T2P3</accession>
<dbReference type="KEGG" id="pagb:AWM79_13655"/>
<name>A0A0X1T2P3_PSEAA</name>
<organism evidence="1 2">
    <name type="scientific">Pseudomonas agarici</name>
    <dbReference type="NCBI Taxonomy" id="46677"/>
    <lineage>
        <taxon>Bacteria</taxon>
        <taxon>Pseudomonadati</taxon>
        <taxon>Pseudomonadota</taxon>
        <taxon>Gammaproteobacteria</taxon>
        <taxon>Pseudomonadales</taxon>
        <taxon>Pseudomonadaceae</taxon>
        <taxon>Pseudomonas</taxon>
    </lineage>
</organism>
<dbReference type="AlphaFoldDB" id="A0A0X1T2P3"/>
<evidence type="ECO:0000313" key="2">
    <source>
        <dbReference type="Proteomes" id="UP000063229"/>
    </source>
</evidence>